<dbReference type="NCBIfam" id="TIGR00229">
    <property type="entry name" value="sensory_box"/>
    <property type="match status" value="1"/>
</dbReference>
<dbReference type="InterPro" id="IPR036890">
    <property type="entry name" value="HATPase_C_sf"/>
</dbReference>
<name>A0A060M8X1_9BACI</name>
<evidence type="ECO:0000313" key="19">
    <source>
        <dbReference type="EMBL" id="AIC96514.1"/>
    </source>
</evidence>
<dbReference type="Pfam" id="PF00672">
    <property type="entry name" value="HAMP"/>
    <property type="match status" value="1"/>
</dbReference>
<dbReference type="KEGG" id="ble:BleG1_3967"/>
<sequence length="624" mass="70684">MDQNVGFFKSIRFKLIIIYMLLIVLAMQIIGFYFSNSLERSLMDNYETVISDRVNLLTVSAARELIDEDSDTQENLNTLLNETFPQTDENIRFGKAQIIGKDFVLLASSDPNDQTRIGQLTEQTIVRRAITGGSSLSDQRINEQNQERYFVKAQPIRPNEDFANASLDGGNTEASELQGAVYVEASIEEVTDQAQSINQIFIVASTIALLITFFVIILVARTITAPILDMRRQALRMGHGDFSRQVKVYGSDELGQLAMSFNELTNKLHDTTLMRDREQKRLRSVLAHMTDGVVATDQSGLIILMNRRAEELLGISLKHVLRKPIMDVLNMDETQSIYDLYEKNESVLLDFSHGEELVLLEANFSAIQEDDGPMNGLITVLHDVTEKEKIESERREFVANVSHELRTPLTTMKSYLEALADGAVEDKEIAPHFLNVTQKETDRMIRLVNDLLQLSRIDSNDYEMDLRWVELGSFLHQIIERFEMIVKDKDIVFHRHIVKQPTFAKIDEDKLTQVLDNIISNAIKYSPEGGNVSITLLHQGNKARISISDEGMGIPTESQDKIFERFYRVDKARARNVGGTGLGLAIAREYVVAHEGEIWVNSEYNEGTTIYITLPYSTFKGGKV</sequence>
<dbReference type="SUPFAM" id="SSF55785">
    <property type="entry name" value="PYP-like sensor domain (PAS domain)"/>
    <property type="match status" value="1"/>
</dbReference>
<evidence type="ECO:0000256" key="12">
    <source>
        <dbReference type="ARBA" id="ARBA00023012"/>
    </source>
</evidence>
<dbReference type="EC" id="2.7.13.3" evidence="3"/>
<feature type="domain" description="Histidine kinase" evidence="15">
    <location>
        <begin position="400"/>
        <end position="618"/>
    </location>
</feature>
<dbReference type="PANTHER" id="PTHR45453">
    <property type="entry name" value="PHOSPHATE REGULON SENSOR PROTEIN PHOR"/>
    <property type="match status" value="1"/>
</dbReference>
<dbReference type="EMBL" id="CP003923">
    <property type="protein sequence ID" value="AIC96514.1"/>
    <property type="molecule type" value="Genomic_DNA"/>
</dbReference>
<dbReference type="PRINTS" id="PR00344">
    <property type="entry name" value="BCTRLSENSOR"/>
</dbReference>
<dbReference type="InterPro" id="IPR004358">
    <property type="entry name" value="Sig_transdc_His_kin-like_C"/>
</dbReference>
<evidence type="ECO:0000256" key="9">
    <source>
        <dbReference type="ARBA" id="ARBA00022777"/>
    </source>
</evidence>
<feature type="transmembrane region" description="Helical" evidence="14">
    <location>
        <begin position="200"/>
        <end position="223"/>
    </location>
</feature>
<dbReference type="GO" id="GO:0016036">
    <property type="term" value="P:cellular response to phosphate starvation"/>
    <property type="evidence" value="ECO:0007669"/>
    <property type="project" value="TreeGrafter"/>
</dbReference>
<evidence type="ECO:0000256" key="3">
    <source>
        <dbReference type="ARBA" id="ARBA00012438"/>
    </source>
</evidence>
<dbReference type="GO" id="GO:0004721">
    <property type="term" value="F:phosphoprotein phosphatase activity"/>
    <property type="evidence" value="ECO:0007669"/>
    <property type="project" value="TreeGrafter"/>
</dbReference>
<dbReference type="InterPro" id="IPR000700">
    <property type="entry name" value="PAS-assoc_C"/>
</dbReference>
<dbReference type="PATRIC" id="fig|1246626.3.peg.3963"/>
<dbReference type="Gene3D" id="1.10.8.500">
    <property type="entry name" value="HAMP domain in histidine kinase"/>
    <property type="match status" value="1"/>
</dbReference>
<evidence type="ECO:0000259" key="17">
    <source>
        <dbReference type="PROSITE" id="PS50113"/>
    </source>
</evidence>
<protein>
    <recommendedName>
        <fullName evidence="3">histidine kinase</fullName>
        <ecNumber evidence="3">2.7.13.3</ecNumber>
    </recommendedName>
</protein>
<dbReference type="GO" id="GO:0006355">
    <property type="term" value="P:regulation of DNA-templated transcription"/>
    <property type="evidence" value="ECO:0007669"/>
    <property type="project" value="InterPro"/>
</dbReference>
<evidence type="ECO:0000256" key="7">
    <source>
        <dbReference type="ARBA" id="ARBA00022692"/>
    </source>
</evidence>
<dbReference type="Gene3D" id="1.10.287.130">
    <property type="match status" value="1"/>
</dbReference>
<dbReference type="eggNOG" id="COG5002">
    <property type="taxonomic scope" value="Bacteria"/>
</dbReference>
<keyword evidence="20" id="KW-1185">Reference proteome</keyword>
<dbReference type="CDD" id="cd00130">
    <property type="entry name" value="PAS"/>
    <property type="match status" value="1"/>
</dbReference>
<dbReference type="InterPro" id="IPR003661">
    <property type="entry name" value="HisK_dim/P_dom"/>
</dbReference>
<evidence type="ECO:0000256" key="5">
    <source>
        <dbReference type="ARBA" id="ARBA00022553"/>
    </source>
</evidence>
<dbReference type="NCBIfam" id="NF033092">
    <property type="entry name" value="HK_WalK"/>
    <property type="match status" value="1"/>
</dbReference>
<dbReference type="InterPro" id="IPR003660">
    <property type="entry name" value="HAMP_dom"/>
</dbReference>
<dbReference type="PANTHER" id="PTHR45453:SF1">
    <property type="entry name" value="PHOSPHATE REGULON SENSOR PROTEIN PHOR"/>
    <property type="match status" value="1"/>
</dbReference>
<dbReference type="InterPro" id="IPR003594">
    <property type="entry name" value="HATPase_dom"/>
</dbReference>
<keyword evidence="10" id="KW-0067">ATP-binding</keyword>
<keyword evidence="7 14" id="KW-0812">Transmembrane</keyword>
<evidence type="ECO:0000256" key="10">
    <source>
        <dbReference type="ARBA" id="ARBA00022840"/>
    </source>
</evidence>
<reference evidence="19 20" key="1">
    <citation type="journal article" date="2014" name="Gene">
        <title>A comparative genomic analysis of the alkalitolerant soil bacterium Bacillus lehensis G1.</title>
        <authorList>
            <person name="Noor Y.M."/>
            <person name="Samsulrizal N.H."/>
            <person name="Jema'on N.A."/>
            <person name="Low K.O."/>
            <person name="Ramli A.N."/>
            <person name="Alias N.I."/>
            <person name="Damis S.I."/>
            <person name="Fuzi S.F."/>
            <person name="Isa M.N."/>
            <person name="Murad A.M."/>
            <person name="Raih M.F."/>
            <person name="Bakar F.D."/>
            <person name="Najimudin N."/>
            <person name="Mahadi N.M."/>
            <person name="Illias R.M."/>
        </authorList>
    </citation>
    <scope>NUCLEOTIDE SEQUENCE [LARGE SCALE GENOMIC DNA]</scope>
    <source>
        <strain evidence="19 20">G1</strain>
    </source>
</reference>
<dbReference type="SMART" id="SM00304">
    <property type="entry name" value="HAMP"/>
    <property type="match status" value="1"/>
</dbReference>
<evidence type="ECO:0000256" key="1">
    <source>
        <dbReference type="ARBA" id="ARBA00000085"/>
    </source>
</evidence>
<dbReference type="Pfam" id="PF00989">
    <property type="entry name" value="PAS"/>
    <property type="match status" value="1"/>
</dbReference>
<evidence type="ECO:0000256" key="6">
    <source>
        <dbReference type="ARBA" id="ARBA00022679"/>
    </source>
</evidence>
<keyword evidence="13 14" id="KW-0472">Membrane</keyword>
<keyword evidence="12" id="KW-0902">Two-component regulatory system</keyword>
<dbReference type="GO" id="GO:0000155">
    <property type="term" value="F:phosphorelay sensor kinase activity"/>
    <property type="evidence" value="ECO:0007669"/>
    <property type="project" value="InterPro"/>
</dbReference>
<dbReference type="SUPFAM" id="SSF55874">
    <property type="entry name" value="ATPase domain of HSP90 chaperone/DNA topoisomerase II/histidine kinase"/>
    <property type="match status" value="1"/>
</dbReference>
<dbReference type="InterPro" id="IPR013767">
    <property type="entry name" value="PAS_fold"/>
</dbReference>
<evidence type="ECO:0000259" key="18">
    <source>
        <dbReference type="PROSITE" id="PS50885"/>
    </source>
</evidence>
<dbReference type="OrthoDB" id="9813151at2"/>
<evidence type="ECO:0000256" key="2">
    <source>
        <dbReference type="ARBA" id="ARBA00004651"/>
    </source>
</evidence>
<evidence type="ECO:0000313" key="20">
    <source>
        <dbReference type="Proteomes" id="UP000027142"/>
    </source>
</evidence>
<evidence type="ECO:0000256" key="14">
    <source>
        <dbReference type="SAM" id="Phobius"/>
    </source>
</evidence>
<dbReference type="InterPro" id="IPR036097">
    <property type="entry name" value="HisK_dim/P_sf"/>
</dbReference>
<dbReference type="HOGENOM" id="CLU_000445_89_2_9"/>
<evidence type="ECO:0000256" key="13">
    <source>
        <dbReference type="ARBA" id="ARBA00023136"/>
    </source>
</evidence>
<keyword evidence="5" id="KW-0597">Phosphoprotein</keyword>
<dbReference type="CDD" id="cd06225">
    <property type="entry name" value="HAMP"/>
    <property type="match status" value="1"/>
</dbReference>
<dbReference type="Pfam" id="PF23846">
    <property type="entry name" value="Cache_WalK"/>
    <property type="match status" value="1"/>
</dbReference>
<dbReference type="Pfam" id="PF02518">
    <property type="entry name" value="HATPase_c"/>
    <property type="match status" value="1"/>
</dbReference>
<dbReference type="PROSITE" id="PS50112">
    <property type="entry name" value="PAS"/>
    <property type="match status" value="1"/>
</dbReference>
<dbReference type="Proteomes" id="UP000027142">
    <property type="component" value="Chromosome"/>
</dbReference>
<dbReference type="STRING" id="1246626.BleG1_3967"/>
<dbReference type="InterPro" id="IPR049814">
    <property type="entry name" value="Resp_reg_WalK"/>
</dbReference>
<dbReference type="GO" id="GO:0005524">
    <property type="term" value="F:ATP binding"/>
    <property type="evidence" value="ECO:0007669"/>
    <property type="project" value="UniProtKB-KW"/>
</dbReference>
<dbReference type="SMART" id="SM00388">
    <property type="entry name" value="HisKA"/>
    <property type="match status" value="1"/>
</dbReference>
<keyword evidence="6" id="KW-0808">Transferase</keyword>
<evidence type="ECO:0000256" key="11">
    <source>
        <dbReference type="ARBA" id="ARBA00022989"/>
    </source>
</evidence>
<dbReference type="RefSeq" id="WP_038484677.1">
    <property type="nucleotide sequence ID" value="NZ_CP003923.1"/>
</dbReference>
<dbReference type="Gene3D" id="3.30.565.10">
    <property type="entry name" value="Histidine kinase-like ATPase, C-terminal domain"/>
    <property type="match status" value="1"/>
</dbReference>
<organism evidence="19 20">
    <name type="scientific">Shouchella lehensis G1</name>
    <dbReference type="NCBI Taxonomy" id="1246626"/>
    <lineage>
        <taxon>Bacteria</taxon>
        <taxon>Bacillati</taxon>
        <taxon>Bacillota</taxon>
        <taxon>Bacilli</taxon>
        <taxon>Bacillales</taxon>
        <taxon>Bacillaceae</taxon>
        <taxon>Shouchella</taxon>
    </lineage>
</organism>
<keyword evidence="9 19" id="KW-0418">Kinase</keyword>
<dbReference type="InterPro" id="IPR000014">
    <property type="entry name" value="PAS"/>
</dbReference>
<comment type="catalytic activity">
    <reaction evidence="1">
        <text>ATP + protein L-histidine = ADP + protein N-phospho-L-histidine.</text>
        <dbReference type="EC" id="2.7.13.3"/>
    </reaction>
</comment>
<dbReference type="InterPro" id="IPR005467">
    <property type="entry name" value="His_kinase_dom"/>
</dbReference>
<feature type="domain" description="PAS" evidence="16">
    <location>
        <begin position="278"/>
        <end position="343"/>
    </location>
</feature>
<dbReference type="SUPFAM" id="SSF47384">
    <property type="entry name" value="Homodimeric domain of signal transducing histidine kinase"/>
    <property type="match status" value="1"/>
</dbReference>
<feature type="domain" description="HAMP" evidence="18">
    <location>
        <begin position="221"/>
        <end position="273"/>
    </location>
</feature>
<dbReference type="GO" id="GO:0005886">
    <property type="term" value="C:plasma membrane"/>
    <property type="evidence" value="ECO:0007669"/>
    <property type="project" value="UniProtKB-SubCell"/>
</dbReference>
<keyword evidence="11 14" id="KW-1133">Transmembrane helix</keyword>
<dbReference type="PROSITE" id="PS50109">
    <property type="entry name" value="HIS_KIN"/>
    <property type="match status" value="1"/>
</dbReference>
<gene>
    <name evidence="19" type="ORF">BleG1_3967</name>
</gene>
<evidence type="ECO:0000256" key="8">
    <source>
        <dbReference type="ARBA" id="ARBA00022741"/>
    </source>
</evidence>
<proteinExistence type="predicted"/>
<dbReference type="SMART" id="SM00091">
    <property type="entry name" value="PAS"/>
    <property type="match status" value="1"/>
</dbReference>
<feature type="transmembrane region" description="Helical" evidence="14">
    <location>
        <begin position="12"/>
        <end position="34"/>
    </location>
</feature>
<dbReference type="Gene3D" id="3.30.450.20">
    <property type="entry name" value="PAS domain"/>
    <property type="match status" value="2"/>
</dbReference>
<keyword evidence="4" id="KW-1003">Cell membrane</keyword>
<feature type="domain" description="PAC" evidence="17">
    <location>
        <begin position="342"/>
        <end position="396"/>
    </location>
</feature>
<dbReference type="InterPro" id="IPR050351">
    <property type="entry name" value="BphY/WalK/GraS-like"/>
</dbReference>
<dbReference type="FunFam" id="3.30.565.10:FF:000006">
    <property type="entry name" value="Sensor histidine kinase WalK"/>
    <property type="match status" value="1"/>
</dbReference>
<keyword evidence="8" id="KW-0547">Nucleotide-binding</keyword>
<comment type="subcellular location">
    <subcellularLocation>
        <location evidence="2">Cell membrane</location>
        <topology evidence="2">Multi-pass membrane protein</topology>
    </subcellularLocation>
</comment>
<dbReference type="AlphaFoldDB" id="A0A060M8X1"/>
<dbReference type="SUPFAM" id="SSF158472">
    <property type="entry name" value="HAMP domain-like"/>
    <property type="match status" value="1"/>
</dbReference>
<evidence type="ECO:0000259" key="16">
    <source>
        <dbReference type="PROSITE" id="PS50112"/>
    </source>
</evidence>
<evidence type="ECO:0000259" key="15">
    <source>
        <dbReference type="PROSITE" id="PS50109"/>
    </source>
</evidence>
<dbReference type="PROSITE" id="PS50113">
    <property type="entry name" value="PAC"/>
    <property type="match status" value="1"/>
</dbReference>
<dbReference type="Pfam" id="PF00512">
    <property type="entry name" value="HisKA"/>
    <property type="match status" value="1"/>
</dbReference>
<dbReference type="CDD" id="cd00082">
    <property type="entry name" value="HisKA"/>
    <property type="match status" value="1"/>
</dbReference>
<dbReference type="FunFam" id="1.10.287.130:FF:000001">
    <property type="entry name" value="Two-component sensor histidine kinase"/>
    <property type="match status" value="1"/>
</dbReference>
<dbReference type="CDD" id="cd00075">
    <property type="entry name" value="HATPase"/>
    <property type="match status" value="1"/>
</dbReference>
<dbReference type="SMART" id="SM00387">
    <property type="entry name" value="HATPase_c"/>
    <property type="match status" value="1"/>
</dbReference>
<dbReference type="InterPro" id="IPR057640">
    <property type="entry name" value="Cache_WalK"/>
</dbReference>
<dbReference type="PROSITE" id="PS50885">
    <property type="entry name" value="HAMP"/>
    <property type="match status" value="1"/>
</dbReference>
<dbReference type="InterPro" id="IPR035965">
    <property type="entry name" value="PAS-like_dom_sf"/>
</dbReference>
<accession>A0A060M8X1</accession>
<evidence type="ECO:0000256" key="4">
    <source>
        <dbReference type="ARBA" id="ARBA00022475"/>
    </source>
</evidence>